<evidence type="ECO:0000256" key="3">
    <source>
        <dbReference type="ARBA" id="ARBA00022777"/>
    </source>
</evidence>
<keyword evidence="2 5" id="KW-0547">Nucleotide-binding</keyword>
<feature type="compositionally biased region" description="Low complexity" evidence="6">
    <location>
        <begin position="401"/>
        <end position="412"/>
    </location>
</feature>
<dbReference type="PANTHER" id="PTHR43289">
    <property type="entry name" value="MITOGEN-ACTIVATED PROTEIN KINASE KINASE KINASE 20-RELATED"/>
    <property type="match status" value="1"/>
</dbReference>
<dbReference type="RefSeq" id="WP_344467552.1">
    <property type="nucleotide sequence ID" value="NZ_BAAANT010000027.1"/>
</dbReference>
<reference evidence="9 10" key="1">
    <citation type="journal article" date="2019" name="Int. J. Syst. Evol. Microbiol.">
        <title>The Global Catalogue of Microorganisms (GCM) 10K type strain sequencing project: providing services to taxonomists for standard genome sequencing and annotation.</title>
        <authorList>
            <consortium name="The Broad Institute Genomics Platform"/>
            <consortium name="The Broad Institute Genome Sequencing Center for Infectious Disease"/>
            <person name="Wu L."/>
            <person name="Ma J."/>
        </authorList>
    </citation>
    <scope>NUCLEOTIDE SEQUENCE [LARGE SCALE GENOMIC DNA]</scope>
    <source>
        <strain evidence="9 10">JCM 14560</strain>
    </source>
</reference>
<keyword evidence="10" id="KW-1185">Reference proteome</keyword>
<accession>A0ABN2ZXP7</accession>
<feature type="compositionally biased region" description="Gly residues" evidence="6">
    <location>
        <begin position="413"/>
        <end position="478"/>
    </location>
</feature>
<keyword evidence="3" id="KW-0418">Kinase</keyword>
<dbReference type="InterPro" id="IPR008271">
    <property type="entry name" value="Ser/Thr_kinase_AS"/>
</dbReference>
<name>A0ABN2ZXP7_9ACTN</name>
<keyword evidence="1" id="KW-0808">Transferase</keyword>
<evidence type="ECO:0000256" key="1">
    <source>
        <dbReference type="ARBA" id="ARBA00022679"/>
    </source>
</evidence>
<dbReference type="PROSITE" id="PS00108">
    <property type="entry name" value="PROTEIN_KINASE_ST"/>
    <property type="match status" value="1"/>
</dbReference>
<dbReference type="PROSITE" id="PS50011">
    <property type="entry name" value="PROTEIN_KINASE_DOM"/>
    <property type="match status" value="1"/>
</dbReference>
<dbReference type="InterPro" id="IPR000719">
    <property type="entry name" value="Prot_kinase_dom"/>
</dbReference>
<protein>
    <recommendedName>
        <fullName evidence="8">Protein kinase domain-containing protein</fullName>
    </recommendedName>
</protein>
<evidence type="ECO:0000313" key="10">
    <source>
        <dbReference type="Proteomes" id="UP001422759"/>
    </source>
</evidence>
<evidence type="ECO:0000256" key="2">
    <source>
        <dbReference type="ARBA" id="ARBA00022741"/>
    </source>
</evidence>
<sequence>MKALQDSDPRRVGRYELLGVLGAGGMGRVYLGRCGDVVVAVKVINEELTQDTGFIARFRREVTATRAVTGPYFAAIIDHDVDAEQPWLATEYVPGPALNAVIAEHGCLGTVSVRALGVRLAEALGAIHAAGLVHRDVKPGNILLGPDGPRLIDFGIARGEAVTTLTQTGVVLGTPQFMAPEQLQARGRVGPAADVFALGLVLAFAATGQHPFGRTDSFGFGFRIVYEEPDLEGVPAELVTLLGRCLAKDPDERPTTEELGTALALGEATLDQTGLVDLLRLAGDTEIPSVPLSPAPVPTPPMTPATAPTPTELNSVGQRPRRRPALLVLAAAIAVGMVVTVVLGLGDGTVASPLGQGPPSGSLTGSSAPTTPTAPTGSAGRSGSPTVSPSPSSSPSPPTTPSTAGGAPLSGSPAGGTNGSSGGTTGSRDTGGTGGGGTGGTSGGSGGRSAGGTGGGTGGGTSGGSSGGGTGAAGGTSGGTSPLPPPPPVHTPTSAPTPPGSPPAAMTSYKALFDHGCFGSCDMPFTVSWTAEPDATRYDIKYDNQTANVNTVLSTAGSSYDVHGPVSGDHVCIALRAANQYGVSAWTPFPCFDTPY</sequence>
<dbReference type="SUPFAM" id="SSF56112">
    <property type="entry name" value="Protein kinase-like (PK-like)"/>
    <property type="match status" value="1"/>
</dbReference>
<dbReference type="Proteomes" id="UP001422759">
    <property type="component" value="Unassembled WGS sequence"/>
</dbReference>
<feature type="compositionally biased region" description="Low complexity" evidence="6">
    <location>
        <begin position="354"/>
        <end position="391"/>
    </location>
</feature>
<keyword evidence="4 5" id="KW-0067">ATP-binding</keyword>
<dbReference type="Gene3D" id="3.30.200.20">
    <property type="entry name" value="Phosphorylase Kinase, domain 1"/>
    <property type="match status" value="1"/>
</dbReference>
<feature type="compositionally biased region" description="Pro residues" evidence="6">
    <location>
        <begin position="482"/>
        <end position="502"/>
    </location>
</feature>
<feature type="transmembrane region" description="Helical" evidence="7">
    <location>
        <begin position="325"/>
        <end position="346"/>
    </location>
</feature>
<evidence type="ECO:0000256" key="4">
    <source>
        <dbReference type="ARBA" id="ARBA00022840"/>
    </source>
</evidence>
<feature type="region of interest" description="Disordered" evidence="6">
    <location>
        <begin position="290"/>
        <end position="320"/>
    </location>
</feature>
<proteinExistence type="predicted"/>
<dbReference type="InterPro" id="IPR017441">
    <property type="entry name" value="Protein_kinase_ATP_BS"/>
</dbReference>
<comment type="caution">
    <text evidence="9">The sequence shown here is derived from an EMBL/GenBank/DDBJ whole genome shotgun (WGS) entry which is preliminary data.</text>
</comment>
<dbReference type="InterPro" id="IPR011009">
    <property type="entry name" value="Kinase-like_dom_sf"/>
</dbReference>
<dbReference type="SMART" id="SM00220">
    <property type="entry name" value="S_TKc"/>
    <property type="match status" value="1"/>
</dbReference>
<dbReference type="CDD" id="cd14014">
    <property type="entry name" value="STKc_PknB_like"/>
    <property type="match status" value="1"/>
</dbReference>
<evidence type="ECO:0000256" key="6">
    <source>
        <dbReference type="SAM" id="MobiDB-lite"/>
    </source>
</evidence>
<dbReference type="Gene3D" id="2.60.40.10">
    <property type="entry name" value="Immunoglobulins"/>
    <property type="match status" value="1"/>
</dbReference>
<dbReference type="Gene3D" id="1.10.510.10">
    <property type="entry name" value="Transferase(Phosphotransferase) domain 1"/>
    <property type="match status" value="1"/>
</dbReference>
<evidence type="ECO:0000256" key="5">
    <source>
        <dbReference type="PROSITE-ProRule" id="PRU10141"/>
    </source>
</evidence>
<evidence type="ECO:0000313" key="9">
    <source>
        <dbReference type="EMBL" id="GAA2149779.1"/>
    </source>
</evidence>
<keyword evidence="7" id="KW-0812">Transmembrane</keyword>
<evidence type="ECO:0000256" key="7">
    <source>
        <dbReference type="SAM" id="Phobius"/>
    </source>
</evidence>
<feature type="binding site" evidence="5">
    <location>
        <position position="42"/>
    </location>
    <ligand>
        <name>ATP</name>
        <dbReference type="ChEBI" id="CHEBI:30616"/>
    </ligand>
</feature>
<feature type="compositionally biased region" description="Pro residues" evidence="6">
    <location>
        <begin position="291"/>
        <end position="303"/>
    </location>
</feature>
<gene>
    <name evidence="9" type="ORF">GCM10009760_43320</name>
</gene>
<feature type="domain" description="Protein kinase" evidence="8">
    <location>
        <begin position="15"/>
        <end position="270"/>
    </location>
</feature>
<dbReference type="EMBL" id="BAAANT010000027">
    <property type="protein sequence ID" value="GAA2149779.1"/>
    <property type="molecule type" value="Genomic_DNA"/>
</dbReference>
<dbReference type="PANTHER" id="PTHR43289:SF34">
    <property type="entry name" value="SERINE_THREONINE-PROTEIN KINASE YBDM-RELATED"/>
    <property type="match status" value="1"/>
</dbReference>
<keyword evidence="7" id="KW-1133">Transmembrane helix</keyword>
<evidence type="ECO:0000259" key="8">
    <source>
        <dbReference type="PROSITE" id="PS50011"/>
    </source>
</evidence>
<organism evidence="9 10">
    <name type="scientific">Kitasatospora kazusensis</name>
    <dbReference type="NCBI Taxonomy" id="407974"/>
    <lineage>
        <taxon>Bacteria</taxon>
        <taxon>Bacillati</taxon>
        <taxon>Actinomycetota</taxon>
        <taxon>Actinomycetes</taxon>
        <taxon>Kitasatosporales</taxon>
        <taxon>Streptomycetaceae</taxon>
        <taxon>Kitasatospora</taxon>
    </lineage>
</organism>
<dbReference type="InterPro" id="IPR013783">
    <property type="entry name" value="Ig-like_fold"/>
</dbReference>
<keyword evidence="7" id="KW-0472">Membrane</keyword>
<dbReference type="Pfam" id="PF00069">
    <property type="entry name" value="Pkinase"/>
    <property type="match status" value="1"/>
</dbReference>
<dbReference type="PROSITE" id="PS00107">
    <property type="entry name" value="PROTEIN_KINASE_ATP"/>
    <property type="match status" value="1"/>
</dbReference>
<feature type="region of interest" description="Disordered" evidence="6">
    <location>
        <begin position="354"/>
        <end position="503"/>
    </location>
</feature>